<dbReference type="PANTHER" id="PTHR43619">
    <property type="entry name" value="S-ADENOSYL-L-METHIONINE-DEPENDENT METHYLTRANSFERASE YKTD-RELATED"/>
    <property type="match status" value="1"/>
</dbReference>
<proteinExistence type="inferred from homology"/>
<dbReference type="EC" id="2.1.1.-" evidence="6"/>
<gene>
    <name evidence="7" type="ORF">B7C42_02873</name>
</gene>
<dbReference type="PANTHER" id="PTHR43619:SF2">
    <property type="entry name" value="S-ADENOSYL-L-METHIONINE-DEPENDENT METHYLTRANSFERASES SUPERFAMILY PROTEIN"/>
    <property type="match status" value="1"/>
</dbReference>
<dbReference type="Proteomes" id="UP000215506">
    <property type="component" value="Unassembled WGS sequence"/>
</dbReference>
<accession>A0A231H839</accession>
<keyword evidence="3 6" id="KW-0489">Methyltransferase</keyword>
<comment type="caution">
    <text evidence="7">The sequence shown here is derived from an EMBL/GenBank/DDBJ whole genome shotgun (WGS) entry which is preliminary data.</text>
</comment>
<name>A0A231H839_9NOCA</name>
<dbReference type="AlphaFoldDB" id="A0A231H839"/>
<dbReference type="RefSeq" id="WP_094025547.1">
    <property type="nucleotide sequence ID" value="NZ_NGAF01000005.1"/>
</dbReference>
<dbReference type="Gene3D" id="3.40.50.150">
    <property type="entry name" value="Vaccinia Virus protein VP39"/>
    <property type="match status" value="1"/>
</dbReference>
<reference evidence="7 8" key="1">
    <citation type="submission" date="2017-07" db="EMBL/GenBank/DDBJ databases">
        <title>First draft Genome Sequence of Nocardia cerradoensis isolated from human infection.</title>
        <authorList>
            <person name="Carrasco G."/>
        </authorList>
    </citation>
    <scope>NUCLEOTIDE SEQUENCE [LARGE SCALE GENOMIC DNA]</scope>
    <source>
        <strain evidence="7 8">CNM20130759</strain>
    </source>
</reference>
<evidence type="ECO:0000256" key="2">
    <source>
        <dbReference type="ARBA" id="ARBA00008138"/>
    </source>
</evidence>
<dbReference type="GO" id="GO:0032259">
    <property type="term" value="P:methylation"/>
    <property type="evidence" value="ECO:0007669"/>
    <property type="project" value="UniProtKB-KW"/>
</dbReference>
<dbReference type="SUPFAM" id="SSF53335">
    <property type="entry name" value="S-adenosyl-L-methionine-dependent methyltransferases"/>
    <property type="match status" value="1"/>
</dbReference>
<evidence type="ECO:0000256" key="6">
    <source>
        <dbReference type="RuleBase" id="RU362030"/>
    </source>
</evidence>
<keyword evidence="8" id="KW-1185">Reference proteome</keyword>
<dbReference type="InterPro" id="IPR007213">
    <property type="entry name" value="Ppm1/Ppm2/Tcmp"/>
</dbReference>
<dbReference type="GO" id="GO:0008168">
    <property type="term" value="F:methyltransferase activity"/>
    <property type="evidence" value="ECO:0007669"/>
    <property type="project" value="UniProtKB-UniRule"/>
</dbReference>
<dbReference type="NCBIfam" id="TIGR00027">
    <property type="entry name" value="mthyl_TIGR00027"/>
    <property type="match status" value="1"/>
</dbReference>
<organism evidence="7 8">
    <name type="scientific">Nocardia cerradoensis</name>
    <dbReference type="NCBI Taxonomy" id="85688"/>
    <lineage>
        <taxon>Bacteria</taxon>
        <taxon>Bacillati</taxon>
        <taxon>Actinomycetota</taxon>
        <taxon>Actinomycetes</taxon>
        <taxon>Mycobacteriales</taxon>
        <taxon>Nocardiaceae</taxon>
        <taxon>Nocardia</taxon>
    </lineage>
</organism>
<protein>
    <recommendedName>
        <fullName evidence="6">S-adenosyl-L-methionine-dependent methyltransferase</fullName>
        <ecNumber evidence="6">2.1.1.-</ecNumber>
    </recommendedName>
</protein>
<comment type="function">
    <text evidence="1 6">Exhibits S-adenosyl-L-methionine-dependent methyltransferase activity.</text>
</comment>
<evidence type="ECO:0000313" key="8">
    <source>
        <dbReference type="Proteomes" id="UP000215506"/>
    </source>
</evidence>
<dbReference type="EMBL" id="NGAF01000005">
    <property type="protein sequence ID" value="OXR44917.1"/>
    <property type="molecule type" value="Genomic_DNA"/>
</dbReference>
<sequence length="290" mass="32168">MSDTRTDAVPERTAVPDQTAVRVALWRALHVRLDPPPHVLDDEIGLRLADPPEGWRERGDMDPVGTSRFRASIVVRSRFVEDLLTEQAGRVGQYVLLGAGLETFAQRKPEVASRFRIFEVDQPQTQEWKRRRLVEAGYELPDWLRSVPVDFEKDSWWERLTAAGFDPARPALVASLGVSMYLTDAANRETLSLLAASAPGSTVVMSFMPPLELLDEQDRTSREFAESGAAASGTPFRSFYAPAQIVAMAREAGFAQAHHISADELNSRYFAGRPDGLRTSNGEELLVATT</sequence>
<evidence type="ECO:0000256" key="4">
    <source>
        <dbReference type="ARBA" id="ARBA00022679"/>
    </source>
</evidence>
<dbReference type="Pfam" id="PF04072">
    <property type="entry name" value="LCM"/>
    <property type="match status" value="1"/>
</dbReference>
<dbReference type="InterPro" id="IPR011610">
    <property type="entry name" value="SAM_mthyl_Trfase_ML2640-like"/>
</dbReference>
<evidence type="ECO:0000256" key="5">
    <source>
        <dbReference type="ARBA" id="ARBA00022691"/>
    </source>
</evidence>
<dbReference type="InterPro" id="IPR029063">
    <property type="entry name" value="SAM-dependent_MTases_sf"/>
</dbReference>
<comment type="similarity">
    <text evidence="2 6">Belongs to the UPF0677 family.</text>
</comment>
<evidence type="ECO:0000313" key="7">
    <source>
        <dbReference type="EMBL" id="OXR44917.1"/>
    </source>
</evidence>
<evidence type="ECO:0000256" key="1">
    <source>
        <dbReference type="ARBA" id="ARBA00003907"/>
    </source>
</evidence>
<keyword evidence="4 7" id="KW-0808">Transferase</keyword>
<keyword evidence="5 6" id="KW-0949">S-adenosyl-L-methionine</keyword>
<evidence type="ECO:0000256" key="3">
    <source>
        <dbReference type="ARBA" id="ARBA00022603"/>
    </source>
</evidence>